<protein>
    <submittedName>
        <fullName evidence="7">ATP-binding cassette sub-family A member 5-like</fullName>
    </submittedName>
</protein>
<keyword evidence="4" id="KW-0067">ATP-binding</keyword>
<evidence type="ECO:0000259" key="6">
    <source>
        <dbReference type="PROSITE" id="PS50893"/>
    </source>
</evidence>
<feature type="transmembrane region" description="Helical" evidence="5">
    <location>
        <begin position="81"/>
        <end position="106"/>
    </location>
</feature>
<dbReference type="InterPro" id="IPR003593">
    <property type="entry name" value="AAA+_ATPase"/>
</dbReference>
<sequence length="420" mass="46853">MITPFFDKASIAGSFSAFMLVAIGLLYCVQIFVSFKNHPEYLWALSLISPAGFGIAIDKVIMLDIKGEGVTMSNLWDDYDVGLAFGISLIILLVDIVLYGVLGYYLENVIPSKSCCLAGERPDTEEVNSFVFPCLQKFRKPNVVALDGINLSIYEGQITAILGHNGAGKTTLFNILTGLSSPSSGRAFIYGRDVRNTNDMNKIRKMTGICPQHDILFDNLTPREHLEFFAEIKGIPNIKAAVNRTIRQIDLVDKIDTKSKDLSGGQKRKLSVGIALIGDPKIIILDEPTSGVDPYSRRQLWNVLQEMRGNKLILLTTHFMDEADILADRKAVISKGKVRCVGSSLFLKNKFGVGYHLTLVLENNAREDSITRLVTQYVRTAKKDRRQGRELRYILPNNTVDNFSSLFSAIEYEINNRSNL</sequence>
<dbReference type="SMART" id="SM00382">
    <property type="entry name" value="AAA"/>
    <property type="match status" value="1"/>
</dbReference>
<keyword evidence="5" id="KW-0812">Transmembrane</keyword>
<dbReference type="GO" id="GO:0005319">
    <property type="term" value="F:lipid transporter activity"/>
    <property type="evidence" value="ECO:0007669"/>
    <property type="project" value="TreeGrafter"/>
</dbReference>
<keyword evidence="1" id="KW-0813">Transport</keyword>
<proteinExistence type="predicted"/>
<keyword evidence="3" id="KW-0547">Nucleotide-binding</keyword>
<dbReference type="GO" id="GO:0140359">
    <property type="term" value="F:ABC-type transporter activity"/>
    <property type="evidence" value="ECO:0007669"/>
    <property type="project" value="InterPro"/>
</dbReference>
<dbReference type="AlphaFoldDB" id="A0A6P7GFU8"/>
<dbReference type="PANTHER" id="PTHR19229:SF36">
    <property type="entry name" value="ATP-BINDING CASSETTE SUB-FAMILY A MEMBER 2"/>
    <property type="match status" value="1"/>
</dbReference>
<keyword evidence="5" id="KW-0472">Membrane</keyword>
<reference evidence="7" key="1">
    <citation type="submission" date="2025-08" db="UniProtKB">
        <authorList>
            <consortium name="RefSeq"/>
        </authorList>
    </citation>
    <scope>IDENTIFICATION</scope>
    <source>
        <tissue evidence="7">Whole insect</tissue>
    </source>
</reference>
<dbReference type="GO" id="GO:0005524">
    <property type="term" value="F:ATP binding"/>
    <property type="evidence" value="ECO:0007669"/>
    <property type="project" value="UniProtKB-KW"/>
</dbReference>
<dbReference type="PROSITE" id="PS00211">
    <property type="entry name" value="ABC_TRANSPORTER_1"/>
    <property type="match status" value="1"/>
</dbReference>
<dbReference type="SUPFAM" id="SSF52540">
    <property type="entry name" value="P-loop containing nucleoside triphosphate hydrolases"/>
    <property type="match status" value="1"/>
</dbReference>
<dbReference type="OrthoDB" id="8061355at2759"/>
<evidence type="ECO:0000256" key="2">
    <source>
        <dbReference type="ARBA" id="ARBA00022737"/>
    </source>
</evidence>
<organism evidence="7">
    <name type="scientific">Diabrotica virgifera virgifera</name>
    <name type="common">western corn rootworm</name>
    <dbReference type="NCBI Taxonomy" id="50390"/>
    <lineage>
        <taxon>Eukaryota</taxon>
        <taxon>Metazoa</taxon>
        <taxon>Ecdysozoa</taxon>
        <taxon>Arthropoda</taxon>
        <taxon>Hexapoda</taxon>
        <taxon>Insecta</taxon>
        <taxon>Pterygota</taxon>
        <taxon>Neoptera</taxon>
        <taxon>Endopterygota</taxon>
        <taxon>Coleoptera</taxon>
        <taxon>Polyphaga</taxon>
        <taxon>Cucujiformia</taxon>
        <taxon>Chrysomeloidea</taxon>
        <taxon>Chrysomelidae</taxon>
        <taxon>Galerucinae</taxon>
        <taxon>Diabroticina</taxon>
        <taxon>Diabroticites</taxon>
        <taxon>Diabrotica</taxon>
    </lineage>
</organism>
<evidence type="ECO:0000256" key="3">
    <source>
        <dbReference type="ARBA" id="ARBA00022741"/>
    </source>
</evidence>
<dbReference type="GO" id="GO:0016020">
    <property type="term" value="C:membrane"/>
    <property type="evidence" value="ECO:0007669"/>
    <property type="project" value="InterPro"/>
</dbReference>
<dbReference type="InterPro" id="IPR026082">
    <property type="entry name" value="ABCA"/>
</dbReference>
<dbReference type="Pfam" id="PF00005">
    <property type="entry name" value="ABC_tran"/>
    <property type="match status" value="1"/>
</dbReference>
<dbReference type="InterPro" id="IPR017871">
    <property type="entry name" value="ABC_transporter-like_CS"/>
</dbReference>
<keyword evidence="5" id="KW-1133">Transmembrane helix</keyword>
<dbReference type="Gene3D" id="3.40.50.300">
    <property type="entry name" value="P-loop containing nucleotide triphosphate hydrolases"/>
    <property type="match status" value="1"/>
</dbReference>
<dbReference type="CDD" id="cd03263">
    <property type="entry name" value="ABC_subfamily_A"/>
    <property type="match status" value="1"/>
</dbReference>
<dbReference type="InParanoid" id="A0A6P7GFU8"/>
<evidence type="ECO:0000256" key="5">
    <source>
        <dbReference type="SAM" id="Phobius"/>
    </source>
</evidence>
<dbReference type="FunFam" id="3.40.50.300:FF:000933">
    <property type="entry name" value="ABC transporter A family member 7"/>
    <property type="match status" value="1"/>
</dbReference>
<feature type="transmembrane region" description="Helical" evidence="5">
    <location>
        <begin position="41"/>
        <end position="61"/>
    </location>
</feature>
<dbReference type="GO" id="GO:0016887">
    <property type="term" value="F:ATP hydrolysis activity"/>
    <property type="evidence" value="ECO:0007669"/>
    <property type="project" value="InterPro"/>
</dbReference>
<feature type="transmembrane region" description="Helical" evidence="5">
    <location>
        <begin position="12"/>
        <end position="35"/>
    </location>
</feature>
<evidence type="ECO:0000256" key="1">
    <source>
        <dbReference type="ARBA" id="ARBA00022448"/>
    </source>
</evidence>
<evidence type="ECO:0000313" key="7">
    <source>
        <dbReference type="RefSeq" id="XP_028145012.1"/>
    </source>
</evidence>
<dbReference type="InterPro" id="IPR003439">
    <property type="entry name" value="ABC_transporter-like_ATP-bd"/>
</dbReference>
<dbReference type="InterPro" id="IPR027417">
    <property type="entry name" value="P-loop_NTPase"/>
</dbReference>
<keyword evidence="2" id="KW-0677">Repeat</keyword>
<dbReference type="RefSeq" id="XP_028145012.1">
    <property type="nucleotide sequence ID" value="XM_028289211.1"/>
</dbReference>
<feature type="domain" description="ABC transporter" evidence="6">
    <location>
        <begin position="130"/>
        <end position="360"/>
    </location>
</feature>
<dbReference type="PROSITE" id="PS50893">
    <property type="entry name" value="ABC_TRANSPORTER_2"/>
    <property type="match status" value="1"/>
</dbReference>
<name>A0A6P7GFU8_DIAVI</name>
<gene>
    <name evidence="7" type="primary">LOC114338609</name>
</gene>
<accession>A0A6P7GFU8</accession>
<feature type="non-terminal residue" evidence="7">
    <location>
        <position position="420"/>
    </location>
</feature>
<dbReference type="PANTHER" id="PTHR19229">
    <property type="entry name" value="ATP-BINDING CASSETTE TRANSPORTER SUBFAMILY A ABCA"/>
    <property type="match status" value="1"/>
</dbReference>
<evidence type="ECO:0000256" key="4">
    <source>
        <dbReference type="ARBA" id="ARBA00022840"/>
    </source>
</evidence>